<dbReference type="EC" id="3.1.4.11" evidence="12"/>
<feature type="domain" description="Reverse transcriptase" evidence="17">
    <location>
        <begin position="722"/>
        <end position="977"/>
    </location>
</feature>
<evidence type="ECO:0000256" key="2">
    <source>
        <dbReference type="ARBA" id="ARBA00022553"/>
    </source>
</evidence>
<dbReference type="SUPFAM" id="SSF51695">
    <property type="entry name" value="PLC-like phosphodiesterases"/>
    <property type="match status" value="2"/>
</dbReference>
<keyword evidence="2" id="KW-0597">Phosphoprotein</keyword>
<name>A0AAN7RZB6_MYCAM</name>
<dbReference type="SUPFAM" id="SSF69989">
    <property type="entry name" value="C-terminal domain of PLC-beta"/>
    <property type="match status" value="1"/>
</dbReference>
<dbReference type="SMART" id="SM00149">
    <property type="entry name" value="PLCYc"/>
    <property type="match status" value="1"/>
</dbReference>
<keyword evidence="7 13" id="KW-0175">Coiled coil</keyword>
<keyword evidence="8 12" id="KW-0443">Lipid metabolism</keyword>
<evidence type="ECO:0000256" key="12">
    <source>
        <dbReference type="RuleBase" id="RU361133"/>
    </source>
</evidence>
<dbReference type="FunFam" id="2.60.40.150:FF:000105">
    <property type="entry name" value="1-phosphatidylinositol 4,5-bisphosphate phosphodiesterase"/>
    <property type="match status" value="1"/>
</dbReference>
<dbReference type="CDD" id="cd16209">
    <property type="entry name" value="EFh_PI-PLCbeta2"/>
    <property type="match status" value="1"/>
</dbReference>
<evidence type="ECO:0000256" key="9">
    <source>
        <dbReference type="ARBA" id="ARBA00023224"/>
    </source>
</evidence>
<dbReference type="Proteomes" id="UP001333110">
    <property type="component" value="Unassembled WGS sequence"/>
</dbReference>
<dbReference type="Pfam" id="PF00168">
    <property type="entry name" value="C2"/>
    <property type="match status" value="1"/>
</dbReference>
<dbReference type="SUPFAM" id="SSF49562">
    <property type="entry name" value="C2 domain (Calcium/lipid-binding domain, CaLB)"/>
    <property type="match status" value="1"/>
</dbReference>
<feature type="domain" description="C2" evidence="15">
    <location>
        <begin position="1441"/>
        <end position="1569"/>
    </location>
</feature>
<feature type="coiled-coil region" evidence="13">
    <location>
        <begin position="1870"/>
        <end position="1927"/>
    </location>
</feature>
<feature type="region of interest" description="Disordered" evidence="14">
    <location>
        <begin position="1931"/>
        <end position="1961"/>
    </location>
</feature>
<dbReference type="InterPro" id="IPR046969">
    <property type="entry name" value="PLCbeta2_EF"/>
</dbReference>
<dbReference type="InterPro" id="IPR011992">
    <property type="entry name" value="EF-hand-dom_pair"/>
</dbReference>
<dbReference type="Gene3D" id="2.30.29.240">
    <property type="match status" value="1"/>
</dbReference>
<dbReference type="Gene3D" id="1.20.1230.10">
    <property type="entry name" value="Phospholipase C beta, distal C-terminal domain"/>
    <property type="match status" value="1"/>
</dbReference>
<feature type="region of interest" description="Disordered" evidence="14">
    <location>
        <begin position="1228"/>
        <end position="1254"/>
    </location>
</feature>
<dbReference type="Gene3D" id="1.10.238.10">
    <property type="entry name" value="EF-hand"/>
    <property type="match status" value="1"/>
</dbReference>
<dbReference type="Pfam" id="PF22631">
    <property type="entry name" value="PLCB1-4-like_EFh"/>
    <property type="match status" value="1"/>
</dbReference>
<dbReference type="Pfam" id="PF08703">
    <property type="entry name" value="PLC-beta_C"/>
    <property type="match status" value="1"/>
</dbReference>
<comment type="cofactor">
    <cofactor evidence="1">
        <name>Ca(2+)</name>
        <dbReference type="ChEBI" id="CHEBI:29108"/>
    </cofactor>
</comment>
<evidence type="ECO:0000256" key="8">
    <source>
        <dbReference type="ARBA" id="ARBA00023098"/>
    </source>
</evidence>
<dbReference type="FunFam" id="1.10.238.10:FF:000024">
    <property type="entry name" value="1-phosphatidylinositol 4,5-bisphosphate phosphodiesterase"/>
    <property type="match status" value="1"/>
</dbReference>
<keyword evidence="4 12" id="KW-0378">Hydrolase</keyword>
<comment type="subunit">
    <text evidence="11">Interacts with RAC1. Forms a complex composed of at least WDR26, a G-beta:gamma unit, and PLCB2.</text>
</comment>
<dbReference type="PANTHER" id="PTHR10336:SF10">
    <property type="entry name" value="1-PHOSPHATIDYLINOSITOL 4,5-BISPHOSPHATE PHOSPHODIESTERASE BETA-2"/>
    <property type="match status" value="1"/>
</dbReference>
<gene>
    <name evidence="18" type="ORF">QYF61_013571</name>
</gene>
<feature type="domain" description="PI-PLC Y-box" evidence="16">
    <location>
        <begin position="1307"/>
        <end position="1423"/>
    </location>
</feature>
<dbReference type="Gene3D" id="3.20.20.190">
    <property type="entry name" value="Phosphatidylinositol (PI) phosphodiesterase"/>
    <property type="match status" value="2"/>
</dbReference>
<dbReference type="InterPro" id="IPR043502">
    <property type="entry name" value="DNA/RNA_pol_sf"/>
</dbReference>
<evidence type="ECO:0000313" key="18">
    <source>
        <dbReference type="EMBL" id="KAK4822380.1"/>
    </source>
</evidence>
<keyword evidence="5" id="KW-0106">Calcium</keyword>
<evidence type="ECO:0000256" key="7">
    <source>
        <dbReference type="ARBA" id="ARBA00023054"/>
    </source>
</evidence>
<dbReference type="PROSITE" id="PS50008">
    <property type="entry name" value="PIPLC_Y_DOMAIN"/>
    <property type="match status" value="1"/>
</dbReference>
<feature type="coiled-coil region" evidence="13">
    <location>
        <begin position="1681"/>
        <end position="1708"/>
    </location>
</feature>
<evidence type="ECO:0000256" key="10">
    <source>
        <dbReference type="ARBA" id="ARBA00023726"/>
    </source>
</evidence>
<protein>
    <recommendedName>
        <fullName evidence="12">Phosphoinositide phospholipase C</fullName>
        <ecNumber evidence="12">3.1.4.11</ecNumber>
    </recommendedName>
</protein>
<comment type="catalytic activity">
    <reaction evidence="10">
        <text>a 1,2-diacyl-sn-glycero-3-phospho-(1D-myo-inositol) + H2O = 1D-myo-inositol 1-phosphate + a 1,2-diacyl-sn-glycerol + H(+)</text>
        <dbReference type="Rhea" id="RHEA:43484"/>
        <dbReference type="ChEBI" id="CHEBI:15377"/>
        <dbReference type="ChEBI" id="CHEBI:15378"/>
        <dbReference type="ChEBI" id="CHEBI:17815"/>
        <dbReference type="ChEBI" id="CHEBI:57880"/>
        <dbReference type="ChEBI" id="CHEBI:58433"/>
    </reaction>
    <physiologicalReaction direction="left-to-right" evidence="10">
        <dbReference type="Rhea" id="RHEA:43485"/>
    </physiologicalReaction>
</comment>
<dbReference type="Pfam" id="PF00388">
    <property type="entry name" value="PI-PLC-X"/>
    <property type="match status" value="2"/>
</dbReference>
<comment type="caution">
    <text evidence="18">The sequence shown here is derived from an EMBL/GenBank/DDBJ whole genome shotgun (WGS) entry which is preliminary data.</text>
</comment>
<dbReference type="Gene3D" id="2.60.40.150">
    <property type="entry name" value="C2 domain"/>
    <property type="match status" value="1"/>
</dbReference>
<dbReference type="GO" id="GO:0005737">
    <property type="term" value="C:cytoplasm"/>
    <property type="evidence" value="ECO:0007669"/>
    <property type="project" value="TreeGrafter"/>
</dbReference>
<evidence type="ECO:0000259" key="17">
    <source>
        <dbReference type="PROSITE" id="PS50878"/>
    </source>
</evidence>
<organism evidence="18 19">
    <name type="scientific">Mycteria americana</name>
    <name type="common">Wood stork</name>
    <dbReference type="NCBI Taxonomy" id="33587"/>
    <lineage>
        <taxon>Eukaryota</taxon>
        <taxon>Metazoa</taxon>
        <taxon>Chordata</taxon>
        <taxon>Craniata</taxon>
        <taxon>Vertebrata</taxon>
        <taxon>Euteleostomi</taxon>
        <taxon>Archelosauria</taxon>
        <taxon>Archosauria</taxon>
        <taxon>Dinosauria</taxon>
        <taxon>Saurischia</taxon>
        <taxon>Theropoda</taxon>
        <taxon>Coelurosauria</taxon>
        <taxon>Aves</taxon>
        <taxon>Neognathae</taxon>
        <taxon>Neoaves</taxon>
        <taxon>Aequornithes</taxon>
        <taxon>Ciconiiformes</taxon>
        <taxon>Ciconiidae</taxon>
        <taxon>Mycteria</taxon>
    </lineage>
</organism>
<dbReference type="InterPro" id="IPR037862">
    <property type="entry name" value="PLC-beta_PH"/>
</dbReference>
<dbReference type="CDD" id="cd13361">
    <property type="entry name" value="PH_PLC_beta"/>
    <property type="match status" value="1"/>
</dbReference>
<dbReference type="GO" id="GO:0051209">
    <property type="term" value="P:release of sequestered calcium ion into cytosol"/>
    <property type="evidence" value="ECO:0007669"/>
    <property type="project" value="TreeGrafter"/>
</dbReference>
<dbReference type="Pfam" id="PF17787">
    <property type="entry name" value="PH_14"/>
    <property type="match status" value="1"/>
</dbReference>
<dbReference type="InterPro" id="IPR000909">
    <property type="entry name" value="PLipase_C_PInositol-sp_X_dom"/>
</dbReference>
<evidence type="ECO:0000256" key="3">
    <source>
        <dbReference type="ARBA" id="ARBA00022723"/>
    </source>
</evidence>
<dbReference type="SMART" id="SM00148">
    <property type="entry name" value="PLCXc"/>
    <property type="match status" value="1"/>
</dbReference>
<dbReference type="Pfam" id="PF00078">
    <property type="entry name" value="RVT_1"/>
    <property type="match status" value="1"/>
</dbReference>
<dbReference type="SUPFAM" id="SSF56672">
    <property type="entry name" value="DNA/RNA polymerases"/>
    <property type="match status" value="1"/>
</dbReference>
<evidence type="ECO:0000256" key="14">
    <source>
        <dbReference type="SAM" id="MobiDB-lite"/>
    </source>
</evidence>
<feature type="coiled-coil region" evidence="13">
    <location>
        <begin position="1809"/>
        <end position="1836"/>
    </location>
</feature>
<dbReference type="GO" id="GO:0007186">
    <property type="term" value="P:G protein-coupled receptor signaling pathway"/>
    <property type="evidence" value="ECO:0007669"/>
    <property type="project" value="TreeGrafter"/>
</dbReference>
<accession>A0AAN7RZB6</accession>
<evidence type="ECO:0000256" key="1">
    <source>
        <dbReference type="ARBA" id="ARBA00001913"/>
    </source>
</evidence>
<dbReference type="GO" id="GO:0016042">
    <property type="term" value="P:lipid catabolic process"/>
    <property type="evidence" value="ECO:0007669"/>
    <property type="project" value="UniProtKB-KW"/>
</dbReference>
<evidence type="ECO:0000256" key="11">
    <source>
        <dbReference type="ARBA" id="ARBA00062585"/>
    </source>
</evidence>
<dbReference type="InterPro" id="IPR014815">
    <property type="entry name" value="PLC-beta_C"/>
</dbReference>
<dbReference type="SMART" id="SM00239">
    <property type="entry name" value="C2"/>
    <property type="match status" value="1"/>
</dbReference>
<evidence type="ECO:0000313" key="19">
    <source>
        <dbReference type="Proteomes" id="UP001333110"/>
    </source>
</evidence>
<evidence type="ECO:0000256" key="4">
    <source>
        <dbReference type="ARBA" id="ARBA00022801"/>
    </source>
</evidence>
<dbReference type="InterPro" id="IPR042531">
    <property type="entry name" value="PLC-beta_C_sf"/>
</dbReference>
<keyword evidence="6 12" id="KW-0442">Lipid degradation</keyword>
<evidence type="ECO:0000259" key="15">
    <source>
        <dbReference type="PROSITE" id="PS50004"/>
    </source>
</evidence>
<dbReference type="CDD" id="cd01650">
    <property type="entry name" value="RT_nLTR_like"/>
    <property type="match status" value="1"/>
</dbReference>
<dbReference type="PROSITE" id="PS50007">
    <property type="entry name" value="PIPLC_X_DOMAIN"/>
    <property type="match status" value="2"/>
</dbReference>
<dbReference type="SUPFAM" id="SSF50729">
    <property type="entry name" value="PH domain-like"/>
    <property type="match status" value="1"/>
</dbReference>
<dbReference type="InterPro" id="IPR000477">
    <property type="entry name" value="RT_dom"/>
</dbReference>
<dbReference type="FunFam" id="2.30.29.240:FF:000002">
    <property type="entry name" value="1-phosphatidylinositol 4,5-bisphosphate phosphodiesterase"/>
    <property type="match status" value="1"/>
</dbReference>
<evidence type="ECO:0000256" key="13">
    <source>
        <dbReference type="SAM" id="Coils"/>
    </source>
</evidence>
<dbReference type="GO" id="GO:0005509">
    <property type="term" value="F:calcium ion binding"/>
    <property type="evidence" value="ECO:0007669"/>
    <property type="project" value="InterPro"/>
</dbReference>
<dbReference type="InterPro" id="IPR001192">
    <property type="entry name" value="PI-PLC_fam"/>
</dbReference>
<proteinExistence type="predicted"/>
<evidence type="ECO:0000259" key="16">
    <source>
        <dbReference type="PROSITE" id="PS50008"/>
    </source>
</evidence>
<reference evidence="18 19" key="1">
    <citation type="journal article" date="2023" name="J. Hered.">
        <title>Chromosome-level genome of the wood stork (Mycteria americana) provides insight into avian chromosome evolution.</title>
        <authorList>
            <person name="Flamio R. Jr."/>
            <person name="Ramstad K.M."/>
        </authorList>
    </citation>
    <scope>NUCLEOTIDE SEQUENCE [LARGE SCALE GENOMIC DNA]</scope>
    <source>
        <strain evidence="18">JAX WOST 10</strain>
    </source>
</reference>
<dbReference type="PROSITE" id="PS50004">
    <property type="entry name" value="C2"/>
    <property type="match status" value="1"/>
</dbReference>
<dbReference type="PROSITE" id="PS50878">
    <property type="entry name" value="RT_POL"/>
    <property type="match status" value="1"/>
</dbReference>
<dbReference type="PANTHER" id="PTHR10336">
    <property type="entry name" value="PHOSPHOINOSITIDE-SPECIFIC PHOSPHOLIPASE C FAMILY PROTEIN"/>
    <property type="match status" value="1"/>
</dbReference>
<keyword evidence="3" id="KW-0479">Metal-binding</keyword>
<dbReference type="InterPro" id="IPR001711">
    <property type="entry name" value="PLipase_C_Pinositol-sp_Y"/>
</dbReference>
<dbReference type="GO" id="GO:0048015">
    <property type="term" value="P:phosphatidylinositol-mediated signaling"/>
    <property type="evidence" value="ECO:0007669"/>
    <property type="project" value="TreeGrafter"/>
</dbReference>
<keyword evidence="19" id="KW-1185">Reference proteome</keyword>
<dbReference type="CDD" id="cd00275">
    <property type="entry name" value="C2_PLC_like"/>
    <property type="match status" value="1"/>
</dbReference>
<dbReference type="InterPro" id="IPR035892">
    <property type="entry name" value="C2_domain_sf"/>
</dbReference>
<evidence type="ECO:0000256" key="5">
    <source>
        <dbReference type="ARBA" id="ARBA00022837"/>
    </source>
</evidence>
<dbReference type="GO" id="GO:0004435">
    <property type="term" value="F:phosphatidylinositol-4,5-bisphosphate phospholipase C activity"/>
    <property type="evidence" value="ECO:0007669"/>
    <property type="project" value="UniProtKB-EC"/>
</dbReference>
<dbReference type="InterPro" id="IPR000008">
    <property type="entry name" value="C2_dom"/>
</dbReference>
<dbReference type="InterPro" id="IPR053945">
    <property type="entry name" value="PLCB1-4-like_EFh"/>
</dbReference>
<evidence type="ECO:0000256" key="6">
    <source>
        <dbReference type="ARBA" id="ARBA00022963"/>
    </source>
</evidence>
<dbReference type="SUPFAM" id="SSF47473">
    <property type="entry name" value="EF-hand"/>
    <property type="match status" value="1"/>
</dbReference>
<comment type="catalytic activity">
    <reaction evidence="12">
        <text>a 1,2-diacyl-sn-glycero-3-phospho-(1D-myo-inositol-4,5-bisphosphate) + H2O = 1D-myo-inositol 1,4,5-trisphosphate + a 1,2-diacyl-sn-glycerol + H(+)</text>
        <dbReference type="Rhea" id="RHEA:33179"/>
        <dbReference type="ChEBI" id="CHEBI:15377"/>
        <dbReference type="ChEBI" id="CHEBI:15378"/>
        <dbReference type="ChEBI" id="CHEBI:17815"/>
        <dbReference type="ChEBI" id="CHEBI:58456"/>
        <dbReference type="ChEBI" id="CHEBI:203600"/>
        <dbReference type="EC" id="3.1.4.11"/>
    </reaction>
</comment>
<dbReference type="InterPro" id="IPR017946">
    <property type="entry name" value="PLC-like_Pdiesterase_TIM-brl"/>
</dbReference>
<dbReference type="GO" id="GO:0046488">
    <property type="term" value="P:phosphatidylinositol metabolic process"/>
    <property type="evidence" value="ECO:0007669"/>
    <property type="project" value="TreeGrafter"/>
</dbReference>
<keyword evidence="9" id="KW-0807">Transducer</keyword>
<dbReference type="PRINTS" id="PR00390">
    <property type="entry name" value="PHPHLIPASEC"/>
</dbReference>
<dbReference type="EMBL" id="JAUNZN010000004">
    <property type="protein sequence ID" value="KAK4822380.1"/>
    <property type="molecule type" value="Genomic_DNA"/>
</dbReference>
<dbReference type="Pfam" id="PF00387">
    <property type="entry name" value="PI-PLC-Y"/>
    <property type="match status" value="1"/>
</dbReference>
<sequence length="1991" mass="227342">MLTPVLQPPEVKEYLSKGERFIKWDDETASASPVILRVDPKGFYLYWTYQNKEIEILDITSIRDTRVGRFAKIPKCQKLREVFNLDYPHSTFLLKTLTIVSGPDMVDLTFHNFVSYKENVGKSWAEDIMAIVRNPLTYNASRYTFLEKILVKLKMQLNAEGKIPVRNIFQMFPADRKRVEAALSACHLPKGKNDAINPEDFPETVYKTFLMNLCPRPEIDEIFTSHHLKAKPYMTKEHLAKFINKKQRDSRLNDILFPPAKPEQVQSLIEKYEPSGINIQRGQLSPEGMVWFLCGPENNVIALDKLVLYQDMTQPLSHYFINSSHNTYLTAGQFSGISSPEMYRQTLLAGCRCVELDCWKGRPPDEEPIITHGFTMTTEILFKDAIEAIAESAFKTSLYPVILSFENHVDSRFLERVADNFLTQLVSEPTREGAPLDLLFTNREGLVSDVMVGGCLGQSDHEMIEFLIRGEAARGVGKTATLDFRRADFSLFRRLVDRVPWEAALMGKGVQEGWTFFKEEVLKAQERAVPRCRKTSRRGRRPAWLTRELWLELRRKRRVYDLWKKGRATQEDYRGVARLCREKTRRAKAELELSLAAAIKDNKKHFFKYISSKRRAKENLQPLVDVGGNTVTKDEEKAEVLNAFFASVFISRAECSMGTQPLELEDRDGDQTGAPIIQGEMVSDLLHHLDTHKSMGPDEIHPRVLKELADVLTKPLSIIYQQSWLTGEVPADWRLANVTPIFKKGRKEDPGNYRPVSLTSVPGKLMEQIILSAITRHVENNQGIRPSQHGFRKGRSCLTNLISFYDKVTRLVDEGKAVDVAYLDFSKAFDTVSHGILLEKLAAHGLDGCTLRWVKNWLDGRAQRVVVNGVYSGWRPVTSGVPQGSVLGPVLFNIFINDLDEGIECTLSKFADDTKLCGSVDLLEGRQALQRDLDRLDRWAGVNCMRFNKAKCKVLHLGHSNPMQRYRLGEEWLESCLAEKDLGVLVDSRLNMSQQCAQAAKKANGILACIKNSVASRTREVIVPLYSALVRPHLEYCVQFWAPHYKRDIEVLERVQRRATKLVKGLEQKSYEERLRELGLFSLEKRRLRGDLIALYNYLKGGCREVGVGLFSQVTSDRTRGNGLKLRQGRFRLDIRKFFFTERVIKHWNRLPREVVESPSLEVFKGRLDEVLRDMVPKQQAKMAEYCRTIFGDMLLTEPLEKYPLKPGVPLPSPKDLLGKILIKNKKKQSISGKRQNSLKKGRNVEPEIMEQPTPMDAEDTVWAGDVAEEEPEEEDEHLGNLDEEEIKKMQSDEGTAGLEVTAYEEMSSLVNYIQPIKFDSFEVSAQKNRSYVISSFTELKAYDLLTKFPVQFVEYNKRQMSRIYPKGTRMDSSNYMPQMFWNVGCQMVALNFQTMDVPMQQNMALFEFNGQCGYLLKHEFMRRPDKQFDPFSVDRIDVVVASTLSVTASTNHGAVPPLTASSWHHILSGQFLSDRSVKTYVEVELFGLPRDTKRKYRTKLTSTANSINPVWKEEAFVFEKIMMPELASLKIVAWEEGGKFIGHRVIPVIAVHPGYHHVCLRSESNMPLTMPSLFVYLEIKDYVPDAWADLTIALSNPIKFFSLQDKRSVKLKDGSVERLGTQRNFPPAETNGIPDSTGKFSTPLSNGPAGAAAFAKDENVMEVTQMAEPQTASLAELQQMKLFLKLLKKQEKELRELERKGSKRREELLQKYSVLFSEPVCYGGKKRMRQTRKTQKKRSLTTGDVGTCANPVEMAEGIDSQVLELRERLEMDLIQLGEEHHDGIRRKKEQHATEQVTKIIELAREKQTAELKALKESSESNIKDIKKKLEAKRVDRIQAMMRNTSDKAAQERLKKEINNSHIQEVVRTIKVLTEKTARYQQKLEEKQADNLRTIKEKESQLLQEALAEYEEKLKSLNMEVQEMVKNYAKAGFPGEPETQKEAVQSVPEGEQGSMEQLEEKIPVAEVSRLTLAMAEPPGAQTDVNIEESIF</sequence>